<dbReference type="AlphaFoldDB" id="A0A3G2LAR8"/>
<sequence length="576" mass="64870">MNRKEFRIVLILGLVICALLYHKYFDRSPQSEKQLASTNYIGCTVAKFLLTDIDTTQQIAPLFSGLGDFKYPVSTRVDSAQLFFDQGLRLAYAFNHAEAHRSFLEASRLDPESAMSYWGQAYALGPNINDPLPDQERMKNAFEATQKAIERLPKASKKEKLLIQALSSRYSADTTLSIDDLNQAYMTAMEGVALKYPDDPTVLTLYAESVMNTVPWNYWDKDGNPSPNISKAKTHLEKAIEIDPKHPGAHHYYIHMVELPRPELGVTSADILGSLMPSAGHIVHMPSHIYIRVGRYSDAVEVNKKAILADEDYISQCYAQGMYPLAYYPHNIHFLWSSASLLGNSELALEAAKKTAEKVPVGEMNELHFLQHFASTPLLAYVRFGKWNDILTMPAPNGEIHHLKLIWHYARGIAFIRKNNIKEAREELGFIGSLRDNETLKTNYAVGFDHSQTIAALAYEIIAGELASAEKDNDKAIEHLTKAVEIEDQLVYNEPSAWHIPPRQNLGAVLLKAGKFEQAEAVFKKDLEKLNQNGWSLMGLYQSQLAQQKTKEAQDTKKIFDEAWQHADIAIETSVL</sequence>
<keyword evidence="1" id="KW-0812">Transmembrane</keyword>
<evidence type="ECO:0000313" key="3">
    <source>
        <dbReference type="Proteomes" id="UP000276309"/>
    </source>
</evidence>
<protein>
    <recommendedName>
        <fullName evidence="4">Tetratricopeptide repeat protein</fullName>
    </recommendedName>
</protein>
<keyword evidence="3" id="KW-1185">Reference proteome</keyword>
<proteinExistence type="predicted"/>
<name>A0A3G2LAR8_9FLAO</name>
<dbReference type="PANTHER" id="PTHR45588">
    <property type="entry name" value="TPR DOMAIN-CONTAINING PROTEIN"/>
    <property type="match status" value="1"/>
</dbReference>
<dbReference type="Gene3D" id="1.25.40.10">
    <property type="entry name" value="Tetratricopeptide repeat domain"/>
    <property type="match status" value="2"/>
</dbReference>
<dbReference type="InterPro" id="IPR011990">
    <property type="entry name" value="TPR-like_helical_dom_sf"/>
</dbReference>
<dbReference type="PANTHER" id="PTHR45588:SF1">
    <property type="entry name" value="WW DOMAIN-CONTAINING PROTEIN"/>
    <property type="match status" value="1"/>
</dbReference>
<organism evidence="2 3">
    <name type="scientific">Euzebyella marina</name>
    <dbReference type="NCBI Taxonomy" id="1761453"/>
    <lineage>
        <taxon>Bacteria</taxon>
        <taxon>Pseudomonadati</taxon>
        <taxon>Bacteroidota</taxon>
        <taxon>Flavobacteriia</taxon>
        <taxon>Flavobacteriales</taxon>
        <taxon>Flavobacteriaceae</taxon>
        <taxon>Euzebyella</taxon>
    </lineage>
</organism>
<dbReference type="RefSeq" id="WP_121850355.1">
    <property type="nucleotide sequence ID" value="NZ_CP032050.1"/>
</dbReference>
<evidence type="ECO:0008006" key="4">
    <source>
        <dbReference type="Google" id="ProtNLM"/>
    </source>
</evidence>
<feature type="transmembrane region" description="Helical" evidence="1">
    <location>
        <begin position="7"/>
        <end position="25"/>
    </location>
</feature>
<dbReference type="Proteomes" id="UP000276309">
    <property type="component" value="Chromosome"/>
</dbReference>
<gene>
    <name evidence="2" type="ORF">D1013_19130</name>
</gene>
<reference evidence="2 3" key="1">
    <citation type="submission" date="2018-08" db="EMBL/GenBank/DDBJ databases">
        <title>The reduced genetic potential of extracellular carbohydrate catabolism in Euzebyella marina RN62, a Flavobacteriia bacterium isolated from the hadal water.</title>
        <authorList>
            <person name="Xue C."/>
        </authorList>
    </citation>
    <scope>NUCLEOTIDE SEQUENCE [LARGE SCALE GENOMIC DNA]</scope>
    <source>
        <strain evidence="2 3">RN62</strain>
    </source>
</reference>
<dbReference type="EMBL" id="CP032050">
    <property type="protein sequence ID" value="AYN69349.1"/>
    <property type="molecule type" value="Genomic_DNA"/>
</dbReference>
<dbReference type="OrthoDB" id="9778494at2"/>
<evidence type="ECO:0000313" key="2">
    <source>
        <dbReference type="EMBL" id="AYN69349.1"/>
    </source>
</evidence>
<evidence type="ECO:0000256" key="1">
    <source>
        <dbReference type="SAM" id="Phobius"/>
    </source>
</evidence>
<keyword evidence="1" id="KW-1133">Transmembrane helix</keyword>
<dbReference type="SUPFAM" id="SSF48452">
    <property type="entry name" value="TPR-like"/>
    <property type="match status" value="2"/>
</dbReference>
<keyword evidence="1" id="KW-0472">Membrane</keyword>
<dbReference type="KEGG" id="emar:D1013_19130"/>
<accession>A0A3G2LAR8</accession>